<comment type="similarity">
    <text evidence="2">Belongs to the band 7/mec-2 family.</text>
</comment>
<dbReference type="SUPFAM" id="SSF117892">
    <property type="entry name" value="Band 7/SPFH domain"/>
    <property type="match status" value="1"/>
</dbReference>
<organism evidence="7">
    <name type="scientific">Thermofilum pendens</name>
    <dbReference type="NCBI Taxonomy" id="2269"/>
    <lineage>
        <taxon>Archaea</taxon>
        <taxon>Thermoproteota</taxon>
        <taxon>Thermoprotei</taxon>
        <taxon>Thermofilales</taxon>
        <taxon>Thermofilaceae</taxon>
        <taxon>Thermofilum</taxon>
    </lineage>
</organism>
<comment type="caution">
    <text evidence="7">The sequence shown here is derived from an EMBL/GenBank/DDBJ whole genome shotgun (WGS) entry which is preliminary data.</text>
</comment>
<dbReference type="FunFam" id="3.30.479.30:FF:000004">
    <property type="entry name" value="Putative membrane protease family, stomatin"/>
    <property type="match status" value="1"/>
</dbReference>
<dbReference type="SMART" id="SM00244">
    <property type="entry name" value="PHB"/>
    <property type="match status" value="1"/>
</dbReference>
<dbReference type="InterPro" id="IPR001107">
    <property type="entry name" value="Band_7"/>
</dbReference>
<dbReference type="GO" id="GO:0098552">
    <property type="term" value="C:side of membrane"/>
    <property type="evidence" value="ECO:0007669"/>
    <property type="project" value="UniProtKB-ARBA"/>
</dbReference>
<feature type="domain" description="Band 7" evidence="6">
    <location>
        <begin position="22"/>
        <end position="179"/>
    </location>
</feature>
<dbReference type="GO" id="GO:0005886">
    <property type="term" value="C:plasma membrane"/>
    <property type="evidence" value="ECO:0007669"/>
    <property type="project" value="UniProtKB-ARBA"/>
</dbReference>
<evidence type="ECO:0000256" key="2">
    <source>
        <dbReference type="ARBA" id="ARBA00008164"/>
    </source>
</evidence>
<dbReference type="PROSITE" id="PS01270">
    <property type="entry name" value="BAND_7"/>
    <property type="match status" value="1"/>
</dbReference>
<reference evidence="7" key="1">
    <citation type="journal article" date="2020" name="mSystems">
        <title>Genome- and Community-Level Interaction Insights into Carbon Utilization and Element Cycling Functions of Hydrothermarchaeota in Hydrothermal Sediment.</title>
        <authorList>
            <person name="Zhou Z."/>
            <person name="Liu Y."/>
            <person name="Xu W."/>
            <person name="Pan J."/>
            <person name="Luo Z.H."/>
            <person name="Li M."/>
        </authorList>
    </citation>
    <scope>NUCLEOTIDE SEQUENCE [LARGE SCALE GENOMIC DNA]</scope>
    <source>
        <strain evidence="7">SpSt-8</strain>
    </source>
</reference>
<keyword evidence="3" id="KW-0812">Transmembrane</keyword>
<sequence>MTLLDVFLLLLALAVVMAIVANNIRIVPEYQRLVVLRLGRVVKVAGPGLVILIPFIDKGIPVDLREQYIEVTKQTCITKDNAPVDIDFLIYFRVMDPKKSVVEVSDFRGAAVGIATTTLRAVVGDIDLDQVLAKREYINEVLREKLDEVTARWGVKVTAVEIREILPPREVQEAMIKQMAAERNRRAMVTEADGRREAAIRVAQGEKEALILKAEGEKQAAILRAEGERQAAILRAEGEAAALREIDDAARTLDSRTLLLQYFTMLRDVASAPSTKIVVPLEVFRLLKPFEAHLEKVTRAEESE</sequence>
<dbReference type="InterPro" id="IPR050710">
    <property type="entry name" value="Band7/mec-2_domain"/>
</dbReference>
<dbReference type="PANTHER" id="PTHR43327">
    <property type="entry name" value="STOMATIN-LIKE PROTEIN 2, MITOCHONDRIAL"/>
    <property type="match status" value="1"/>
</dbReference>
<dbReference type="EMBL" id="DTIB01000104">
    <property type="protein sequence ID" value="HGB25615.1"/>
    <property type="molecule type" value="Genomic_DNA"/>
</dbReference>
<protein>
    <submittedName>
        <fullName evidence="7">SPFH/Band 7/PHB domain protein</fullName>
    </submittedName>
</protein>
<dbReference type="Pfam" id="PF01145">
    <property type="entry name" value="Band_7"/>
    <property type="match status" value="1"/>
</dbReference>
<keyword evidence="5" id="KW-0472">Membrane</keyword>
<evidence type="ECO:0000313" key="7">
    <source>
        <dbReference type="EMBL" id="HGB25615.1"/>
    </source>
</evidence>
<evidence type="ECO:0000259" key="6">
    <source>
        <dbReference type="SMART" id="SM00244"/>
    </source>
</evidence>
<evidence type="ECO:0000256" key="3">
    <source>
        <dbReference type="ARBA" id="ARBA00022692"/>
    </source>
</evidence>
<dbReference type="InterPro" id="IPR036013">
    <property type="entry name" value="Band_7/SPFH_dom_sf"/>
</dbReference>
<dbReference type="InterPro" id="IPR018080">
    <property type="entry name" value="Band_7/stomatin-like_CS"/>
</dbReference>
<dbReference type="InterPro" id="IPR001972">
    <property type="entry name" value="Stomatin_HflK_fam"/>
</dbReference>
<comment type="subcellular location">
    <subcellularLocation>
        <location evidence="1">Membrane</location>
        <topology evidence="1">Single-pass membrane protein</topology>
    </subcellularLocation>
</comment>
<dbReference type="PRINTS" id="PR00721">
    <property type="entry name" value="STOMATIN"/>
</dbReference>
<evidence type="ECO:0000256" key="1">
    <source>
        <dbReference type="ARBA" id="ARBA00004167"/>
    </source>
</evidence>
<evidence type="ECO:0000256" key="5">
    <source>
        <dbReference type="ARBA" id="ARBA00023136"/>
    </source>
</evidence>
<dbReference type="Gene3D" id="3.30.479.30">
    <property type="entry name" value="Band 7 domain"/>
    <property type="match status" value="1"/>
</dbReference>
<accession>A0A7C3SP51</accession>
<dbReference type="AlphaFoldDB" id="A0A7C3SP51"/>
<evidence type="ECO:0000256" key="4">
    <source>
        <dbReference type="ARBA" id="ARBA00022989"/>
    </source>
</evidence>
<dbReference type="PANTHER" id="PTHR43327:SF10">
    <property type="entry name" value="STOMATIN-LIKE PROTEIN 2, MITOCHONDRIAL"/>
    <property type="match status" value="1"/>
</dbReference>
<keyword evidence="4" id="KW-1133">Transmembrane helix</keyword>
<name>A0A7C3SP51_THEPE</name>
<proteinExistence type="inferred from homology"/>
<gene>
    <name evidence="7" type="ORF">ENV88_06305</name>
</gene>